<evidence type="ECO:0000313" key="2">
    <source>
        <dbReference type="Proteomes" id="UP000010121"/>
    </source>
</evidence>
<name>C8S4V5_9RHOB</name>
<keyword evidence="2" id="KW-1185">Reference proteome</keyword>
<proteinExistence type="predicted"/>
<organism evidence="1 2">
    <name type="scientific">Rhodobacter ferrooxidans</name>
    <dbReference type="NCBI Taxonomy" id="371731"/>
    <lineage>
        <taxon>Bacteria</taxon>
        <taxon>Pseudomonadati</taxon>
        <taxon>Pseudomonadota</taxon>
        <taxon>Alphaproteobacteria</taxon>
        <taxon>Rhodobacterales</taxon>
        <taxon>Rhodobacter group</taxon>
        <taxon>Rhodobacter</taxon>
    </lineage>
</organism>
<protein>
    <submittedName>
        <fullName evidence="1">Uncharacterized protein</fullName>
    </submittedName>
</protein>
<dbReference type="RefSeq" id="WP_008032585.1">
    <property type="nucleotide sequence ID" value="NZ_ACYY01000028.1"/>
</dbReference>
<dbReference type="STRING" id="371731.Rsw2DRAFT_3083"/>
<sequence>MTTKPPAPGNDLGLSAEPTFLHLLQDLEFALGDMKEMIACLKMIKNHFDQVPLFKSDDRNARDALSGTTSALEQRLKTCIARYEALRPIEGNL</sequence>
<evidence type="ECO:0000313" key="1">
    <source>
        <dbReference type="EMBL" id="EEW24014.1"/>
    </source>
</evidence>
<comment type="caution">
    <text evidence="1">The sequence shown here is derived from an EMBL/GenBank/DDBJ whole genome shotgun (WGS) entry which is preliminary data.</text>
</comment>
<dbReference type="AlphaFoldDB" id="C8S4V5"/>
<gene>
    <name evidence="1" type="ORF">Rsw2DRAFT_3083</name>
</gene>
<accession>C8S4V5</accession>
<reference evidence="1 2" key="1">
    <citation type="submission" date="2009-08" db="EMBL/GenBank/DDBJ databases">
        <title>The draft genome of Rhodobacter sp. SW2.</title>
        <authorList>
            <consortium name="US DOE Joint Genome Institute (JGI-PGF)"/>
            <person name="Lucas S."/>
            <person name="Copeland A."/>
            <person name="Lapidus A."/>
            <person name="Glavina del Rio T."/>
            <person name="Tice H."/>
            <person name="Bruce D."/>
            <person name="Goodwin L."/>
            <person name="Pitluck S."/>
            <person name="Larimer F."/>
            <person name="Land M.L."/>
            <person name="Hauser L."/>
            <person name="Emerson D."/>
        </authorList>
    </citation>
    <scope>NUCLEOTIDE SEQUENCE [LARGE SCALE GENOMIC DNA]</scope>
    <source>
        <strain evidence="1 2">SW2</strain>
    </source>
</reference>
<dbReference type="Proteomes" id="UP000010121">
    <property type="component" value="Unassembled WGS sequence"/>
</dbReference>
<dbReference type="EMBL" id="ACYY01000028">
    <property type="protein sequence ID" value="EEW24014.1"/>
    <property type="molecule type" value="Genomic_DNA"/>
</dbReference>